<reference evidence="2" key="1">
    <citation type="submission" date="2022-11" db="UniProtKB">
        <authorList>
            <consortium name="WormBaseParasite"/>
        </authorList>
    </citation>
    <scope>IDENTIFICATION</scope>
</reference>
<keyword evidence="1" id="KW-1185">Reference proteome</keyword>
<accession>A0A914PHZ3</accession>
<proteinExistence type="predicted"/>
<protein>
    <submittedName>
        <fullName evidence="2">Uncharacterized protein</fullName>
    </submittedName>
</protein>
<name>A0A914PHZ3_9BILA</name>
<organism evidence="1 2">
    <name type="scientific">Panagrolaimus davidi</name>
    <dbReference type="NCBI Taxonomy" id="227884"/>
    <lineage>
        <taxon>Eukaryota</taxon>
        <taxon>Metazoa</taxon>
        <taxon>Ecdysozoa</taxon>
        <taxon>Nematoda</taxon>
        <taxon>Chromadorea</taxon>
        <taxon>Rhabditida</taxon>
        <taxon>Tylenchina</taxon>
        <taxon>Panagrolaimomorpha</taxon>
        <taxon>Panagrolaimoidea</taxon>
        <taxon>Panagrolaimidae</taxon>
        <taxon>Panagrolaimus</taxon>
    </lineage>
</organism>
<evidence type="ECO:0000313" key="1">
    <source>
        <dbReference type="Proteomes" id="UP000887578"/>
    </source>
</evidence>
<dbReference type="Proteomes" id="UP000887578">
    <property type="component" value="Unplaced"/>
</dbReference>
<dbReference type="AlphaFoldDB" id="A0A914PHZ3"/>
<evidence type="ECO:0000313" key="2">
    <source>
        <dbReference type="WBParaSite" id="PDA_v2.g17947.t1"/>
    </source>
</evidence>
<sequence>MAQLGFWKNCYHYPGMRDAMRMDTDGIFHFPEHFHSKHKPKLSESLKNFQSGELDSKKVHQLLLKLRLAAKDKYEKNLRNRVESHEQASKLLAKFEDFNDRRTRASMILFSLAEATFNYRHQLPDSVSENIYFETIKK</sequence>
<dbReference type="WBParaSite" id="PDA_v2.g17947.t1">
    <property type="protein sequence ID" value="PDA_v2.g17947.t1"/>
    <property type="gene ID" value="PDA_v2.g17947"/>
</dbReference>